<reference evidence="7 8" key="1">
    <citation type="journal article" date="2019" name="Fungal Biol. Biotechnol.">
        <title>Draft genome sequence of fastidious pathogen Ceratobasidium theobromae, which causes vascular-streak dieback in Theobroma cacao.</title>
        <authorList>
            <person name="Ali S.S."/>
            <person name="Asman A."/>
            <person name="Shao J."/>
            <person name="Firmansyah A.P."/>
            <person name="Susilo A.W."/>
            <person name="Rosmana A."/>
            <person name="McMahon P."/>
            <person name="Junaid M."/>
            <person name="Guest D."/>
            <person name="Kheng T.Y."/>
            <person name="Meinhardt L.W."/>
            <person name="Bailey B.A."/>
        </authorList>
    </citation>
    <scope>NUCLEOTIDE SEQUENCE [LARGE SCALE GENOMIC DNA]</scope>
    <source>
        <strain evidence="7 8">CT2</strain>
    </source>
</reference>
<organism evidence="7 8">
    <name type="scientific">Ceratobasidium theobromae</name>
    <dbReference type="NCBI Taxonomy" id="1582974"/>
    <lineage>
        <taxon>Eukaryota</taxon>
        <taxon>Fungi</taxon>
        <taxon>Dikarya</taxon>
        <taxon>Basidiomycota</taxon>
        <taxon>Agaricomycotina</taxon>
        <taxon>Agaricomycetes</taxon>
        <taxon>Cantharellales</taxon>
        <taxon>Ceratobasidiaceae</taxon>
        <taxon>Ceratobasidium</taxon>
    </lineage>
</organism>
<dbReference type="InterPro" id="IPR023296">
    <property type="entry name" value="Glyco_hydro_beta-prop_sf"/>
</dbReference>
<evidence type="ECO:0000256" key="1">
    <source>
        <dbReference type="ARBA" id="ARBA00009865"/>
    </source>
</evidence>
<evidence type="ECO:0000256" key="3">
    <source>
        <dbReference type="ARBA" id="ARBA00023295"/>
    </source>
</evidence>
<feature type="chain" id="PRO_5024362290" description="CBM6 domain-containing protein" evidence="5">
    <location>
        <begin position="19"/>
        <end position="450"/>
    </location>
</feature>
<evidence type="ECO:0000256" key="2">
    <source>
        <dbReference type="ARBA" id="ARBA00022801"/>
    </source>
</evidence>
<protein>
    <recommendedName>
        <fullName evidence="6">CBM6 domain-containing protein</fullName>
    </recommendedName>
</protein>
<dbReference type="Proteomes" id="UP000383932">
    <property type="component" value="Unassembled WGS sequence"/>
</dbReference>
<dbReference type="CDD" id="cd04081">
    <property type="entry name" value="CBM35_galactosidase-like"/>
    <property type="match status" value="1"/>
</dbReference>
<dbReference type="SUPFAM" id="SSF49785">
    <property type="entry name" value="Galactose-binding domain-like"/>
    <property type="match status" value="1"/>
</dbReference>
<dbReference type="PANTHER" id="PTHR22925">
    <property type="entry name" value="GLYCOSYL HYDROLASE 43 FAMILY MEMBER"/>
    <property type="match status" value="1"/>
</dbReference>
<dbReference type="SUPFAM" id="SSF75005">
    <property type="entry name" value="Arabinanase/levansucrase/invertase"/>
    <property type="match status" value="1"/>
</dbReference>
<dbReference type="InterPro" id="IPR005084">
    <property type="entry name" value="CBM6"/>
</dbReference>
<dbReference type="Gene3D" id="2.115.10.20">
    <property type="entry name" value="Glycosyl hydrolase domain, family 43"/>
    <property type="match status" value="1"/>
</dbReference>
<dbReference type="PROSITE" id="PS51175">
    <property type="entry name" value="CBM6"/>
    <property type="match status" value="1"/>
</dbReference>
<feature type="domain" description="CBM6" evidence="6">
    <location>
        <begin position="323"/>
        <end position="448"/>
    </location>
</feature>
<dbReference type="OrthoDB" id="9970295at2759"/>
<dbReference type="EMBL" id="SSOP01000039">
    <property type="protein sequence ID" value="KAB5593350.1"/>
    <property type="molecule type" value="Genomic_DNA"/>
</dbReference>
<dbReference type="InterPro" id="IPR006710">
    <property type="entry name" value="Glyco_hydro_43"/>
</dbReference>
<dbReference type="AlphaFoldDB" id="A0A5N5QNJ9"/>
<dbReference type="PANTHER" id="PTHR22925:SF3">
    <property type="entry name" value="GLYCOSYL HYDROLASE FAMILY PROTEIN 43"/>
    <property type="match status" value="1"/>
</dbReference>
<keyword evidence="3 4" id="KW-0326">Glycosidase</keyword>
<dbReference type="GO" id="GO:0030246">
    <property type="term" value="F:carbohydrate binding"/>
    <property type="evidence" value="ECO:0007669"/>
    <property type="project" value="InterPro"/>
</dbReference>
<evidence type="ECO:0000313" key="8">
    <source>
        <dbReference type="Proteomes" id="UP000383932"/>
    </source>
</evidence>
<evidence type="ECO:0000256" key="4">
    <source>
        <dbReference type="RuleBase" id="RU361187"/>
    </source>
</evidence>
<dbReference type="GO" id="GO:0005975">
    <property type="term" value="P:carbohydrate metabolic process"/>
    <property type="evidence" value="ECO:0007669"/>
    <property type="project" value="InterPro"/>
</dbReference>
<comment type="caution">
    <text evidence="7">The sequence shown here is derived from an EMBL/GenBank/DDBJ whole genome shotgun (WGS) entry which is preliminary data.</text>
</comment>
<dbReference type="Gene3D" id="2.60.120.260">
    <property type="entry name" value="Galactose-binding domain-like"/>
    <property type="match status" value="1"/>
</dbReference>
<keyword evidence="5" id="KW-0732">Signal</keyword>
<dbReference type="Pfam" id="PF04616">
    <property type="entry name" value="Glyco_hydro_43"/>
    <property type="match status" value="1"/>
</dbReference>
<sequence length="450" mass="48005">MRWALSTGLLGLAHLASATLQIVPAATWTAAGTNQHVQAHGGGIVKEGNTYYWIGENKLNGGAFQSVNCYSSTNLVEWTYVGELLSLQSSGDLGPSRVVERPKVLRNPNTNQYVMYMHIDSSSYGEAKVGVAVGTSVCGTYTYQGSFQPLGFQSRDMGLYKDTDGTGYLLTEDRANGLRIDKLSADYLSVESNVYTWAEKYEAPAVIKSSEGVYFMFASQLTGWNSNDNMYSTSTSLSGPWSAWKTFAPSGTHTYDSQTTFVLPIGNNFMYMGDRWFSSNLMRSTYVWLPLTISGTTASMPNNYVNWVVNVSTGAMGAGPSENWYEAESATLSGAAVVASCTGCSGTSAVGYIGGSGNGVLTFNNVASSATTRTTLRIKHMNGDTTQRYGVVTVNGVAQTVAFLPTSDGQTPGSSVVHVNLNSGSSNTVAISKSGTGYVADIDRLMVPVS</sequence>
<evidence type="ECO:0000256" key="5">
    <source>
        <dbReference type="SAM" id="SignalP"/>
    </source>
</evidence>
<keyword evidence="2 4" id="KW-0378">Hydrolase</keyword>
<dbReference type="GO" id="GO:0004553">
    <property type="term" value="F:hydrolase activity, hydrolyzing O-glycosyl compounds"/>
    <property type="evidence" value="ECO:0007669"/>
    <property type="project" value="InterPro"/>
</dbReference>
<name>A0A5N5QNJ9_9AGAM</name>
<evidence type="ECO:0000259" key="6">
    <source>
        <dbReference type="PROSITE" id="PS51175"/>
    </source>
</evidence>
<proteinExistence type="inferred from homology"/>
<gene>
    <name evidence="7" type="ORF">CTheo_3182</name>
</gene>
<feature type="signal peptide" evidence="5">
    <location>
        <begin position="1"/>
        <end position="18"/>
    </location>
</feature>
<dbReference type="CDD" id="cd18821">
    <property type="entry name" value="GH43_Pc3Gal43A-like"/>
    <property type="match status" value="1"/>
</dbReference>
<comment type="similarity">
    <text evidence="1 4">Belongs to the glycosyl hydrolase 43 family.</text>
</comment>
<accession>A0A5N5QNJ9</accession>
<evidence type="ECO:0000313" key="7">
    <source>
        <dbReference type="EMBL" id="KAB5593350.1"/>
    </source>
</evidence>
<keyword evidence="8" id="KW-1185">Reference proteome</keyword>
<dbReference type="InterPro" id="IPR008979">
    <property type="entry name" value="Galactose-bd-like_sf"/>
</dbReference>
<dbReference type="Pfam" id="PF16990">
    <property type="entry name" value="CBM_35"/>
    <property type="match status" value="1"/>
</dbReference>